<dbReference type="Pfam" id="PF00550">
    <property type="entry name" value="PP-binding"/>
    <property type="match status" value="3"/>
</dbReference>
<evidence type="ECO:0000259" key="5">
    <source>
        <dbReference type="PROSITE" id="PS50075"/>
    </source>
</evidence>
<dbReference type="FunFam" id="3.40.50.12780:FF:000012">
    <property type="entry name" value="Non-ribosomal peptide synthetase"/>
    <property type="match status" value="2"/>
</dbReference>
<dbReference type="GO" id="GO:0003824">
    <property type="term" value="F:catalytic activity"/>
    <property type="evidence" value="ECO:0007669"/>
    <property type="project" value="InterPro"/>
</dbReference>
<dbReference type="InterPro" id="IPR006162">
    <property type="entry name" value="Ppantetheine_attach_site"/>
</dbReference>
<dbReference type="PANTHER" id="PTHR45527">
    <property type="entry name" value="NONRIBOSOMAL PEPTIDE SYNTHETASE"/>
    <property type="match status" value="1"/>
</dbReference>
<dbReference type="EMBL" id="MUGS01000004">
    <property type="protein sequence ID" value="OXG09138.1"/>
    <property type="molecule type" value="Genomic_DNA"/>
</dbReference>
<dbReference type="FunFam" id="3.40.50.980:FF:000001">
    <property type="entry name" value="Non-ribosomal peptide synthetase"/>
    <property type="match status" value="3"/>
</dbReference>
<accession>A0A227PIP1</accession>
<keyword evidence="7" id="KW-1185">Reference proteome</keyword>
<dbReference type="InterPro" id="IPR000873">
    <property type="entry name" value="AMP-dep_synth/lig_dom"/>
</dbReference>
<dbReference type="Gene3D" id="1.10.1200.10">
    <property type="entry name" value="ACP-like"/>
    <property type="match status" value="3"/>
</dbReference>
<feature type="domain" description="Carrier" evidence="5">
    <location>
        <begin position="2810"/>
        <end position="2885"/>
    </location>
</feature>
<dbReference type="InterPro" id="IPR025110">
    <property type="entry name" value="AMP-bd_C"/>
</dbReference>
<dbReference type="GO" id="GO:0044550">
    <property type="term" value="P:secondary metabolite biosynthetic process"/>
    <property type="evidence" value="ECO:0007669"/>
    <property type="project" value="UniProtKB-ARBA"/>
</dbReference>
<dbReference type="FunFam" id="2.30.38.10:FF:000001">
    <property type="entry name" value="Non-ribosomal peptide synthetase PvdI"/>
    <property type="match status" value="1"/>
</dbReference>
<evidence type="ECO:0000313" key="7">
    <source>
        <dbReference type="Proteomes" id="UP000214684"/>
    </source>
</evidence>
<dbReference type="GO" id="GO:0043041">
    <property type="term" value="P:amino acid activation for nonribosomal peptide biosynthetic process"/>
    <property type="evidence" value="ECO:0007669"/>
    <property type="project" value="TreeGrafter"/>
</dbReference>
<dbReference type="InterPro" id="IPR045851">
    <property type="entry name" value="AMP-bd_C_sf"/>
</dbReference>
<dbReference type="Pfam" id="PF13193">
    <property type="entry name" value="AMP-binding_C"/>
    <property type="match status" value="1"/>
</dbReference>
<dbReference type="NCBIfam" id="NF003417">
    <property type="entry name" value="PRK04813.1"/>
    <property type="match status" value="3"/>
</dbReference>
<dbReference type="CDD" id="cd05930">
    <property type="entry name" value="A_NRPS"/>
    <property type="match status" value="2"/>
</dbReference>
<comment type="caution">
    <text evidence="6">The sequence shown here is derived from an EMBL/GenBank/DDBJ whole genome shotgun (WGS) entry which is preliminary data.</text>
</comment>
<dbReference type="Gene3D" id="3.30.559.30">
    <property type="entry name" value="Nonribosomal peptide synthetase, condensation domain"/>
    <property type="match status" value="3"/>
</dbReference>
<reference evidence="6 7" key="1">
    <citation type="submission" date="2016-11" db="EMBL/GenBank/DDBJ databases">
        <title>Whole genomes of Flavobacteriaceae.</title>
        <authorList>
            <person name="Stine C."/>
            <person name="Li C."/>
            <person name="Tadesse D."/>
        </authorList>
    </citation>
    <scope>NUCLEOTIDE SEQUENCE [LARGE SCALE GENOMIC DNA]</scope>
    <source>
        <strain evidence="6 7">DSM 24704</strain>
    </source>
</reference>
<dbReference type="PROSITE" id="PS00012">
    <property type="entry name" value="PHOSPHOPANTETHEINE"/>
    <property type="match status" value="1"/>
</dbReference>
<organism evidence="6 7">
    <name type="scientific">Flavobacterium araucananum</name>
    <dbReference type="NCBI Taxonomy" id="946678"/>
    <lineage>
        <taxon>Bacteria</taxon>
        <taxon>Pseudomonadati</taxon>
        <taxon>Bacteroidota</taxon>
        <taxon>Flavobacteriia</taxon>
        <taxon>Flavobacteriales</taxon>
        <taxon>Flavobacteriaceae</taxon>
        <taxon>Flavobacterium</taxon>
    </lineage>
</organism>
<dbReference type="Gene3D" id="3.40.50.980">
    <property type="match status" value="6"/>
</dbReference>
<dbReference type="PROSITE" id="PS50075">
    <property type="entry name" value="CARRIER"/>
    <property type="match status" value="3"/>
</dbReference>
<dbReference type="SUPFAM" id="SSF56801">
    <property type="entry name" value="Acetyl-CoA synthetase-like"/>
    <property type="match status" value="3"/>
</dbReference>
<dbReference type="FunFam" id="3.30.300.30:FF:000010">
    <property type="entry name" value="Enterobactin synthetase component F"/>
    <property type="match status" value="1"/>
</dbReference>
<dbReference type="RefSeq" id="WP_089478225.1">
    <property type="nucleotide sequence ID" value="NZ_MUGS01000004.1"/>
</dbReference>
<evidence type="ECO:0000256" key="1">
    <source>
        <dbReference type="ARBA" id="ARBA00001957"/>
    </source>
</evidence>
<comment type="cofactor">
    <cofactor evidence="1">
        <name>pantetheine 4'-phosphate</name>
        <dbReference type="ChEBI" id="CHEBI:47942"/>
    </cofactor>
</comment>
<keyword evidence="3" id="KW-0596">Phosphopantetheine</keyword>
<evidence type="ECO:0000256" key="3">
    <source>
        <dbReference type="ARBA" id="ARBA00022450"/>
    </source>
</evidence>
<dbReference type="OrthoDB" id="4317020at2"/>
<keyword evidence="4" id="KW-0597">Phosphoprotein</keyword>
<dbReference type="Gene3D" id="3.30.559.10">
    <property type="entry name" value="Chloramphenicol acetyltransferase-like domain"/>
    <property type="match status" value="2"/>
</dbReference>
<dbReference type="FunFam" id="3.40.50.980:FF:000002">
    <property type="entry name" value="Enterobactin synthetase component F"/>
    <property type="match status" value="1"/>
</dbReference>
<dbReference type="SUPFAM" id="SSF52777">
    <property type="entry name" value="CoA-dependent acyltransferases"/>
    <property type="match status" value="5"/>
</dbReference>
<dbReference type="InterPro" id="IPR023213">
    <property type="entry name" value="CAT-like_dom_sf"/>
</dbReference>
<dbReference type="SUPFAM" id="SSF47336">
    <property type="entry name" value="ACP-like"/>
    <property type="match status" value="3"/>
</dbReference>
<dbReference type="GO" id="GO:0005829">
    <property type="term" value="C:cytosol"/>
    <property type="evidence" value="ECO:0007669"/>
    <property type="project" value="TreeGrafter"/>
</dbReference>
<protein>
    <recommendedName>
        <fullName evidence="5">Carrier domain-containing protein</fullName>
    </recommendedName>
</protein>
<dbReference type="Proteomes" id="UP000214684">
    <property type="component" value="Unassembled WGS sequence"/>
</dbReference>
<dbReference type="PROSITE" id="PS00455">
    <property type="entry name" value="AMP_BINDING"/>
    <property type="match status" value="3"/>
</dbReference>
<comment type="similarity">
    <text evidence="2">Belongs to the ATP-dependent AMP-binding enzyme family.</text>
</comment>
<dbReference type="GO" id="GO:0031177">
    <property type="term" value="F:phosphopantetheine binding"/>
    <property type="evidence" value="ECO:0007669"/>
    <property type="project" value="InterPro"/>
</dbReference>
<dbReference type="InterPro" id="IPR001242">
    <property type="entry name" value="Condensation_dom"/>
</dbReference>
<proteinExistence type="inferred from homology"/>
<dbReference type="CDD" id="cd19531">
    <property type="entry name" value="LCL_NRPS-like"/>
    <property type="match status" value="2"/>
</dbReference>
<dbReference type="Pfam" id="PF00668">
    <property type="entry name" value="Condensation"/>
    <property type="match status" value="2"/>
</dbReference>
<evidence type="ECO:0000256" key="4">
    <source>
        <dbReference type="ARBA" id="ARBA00022553"/>
    </source>
</evidence>
<dbReference type="FunFam" id="1.10.1200.10:FF:000005">
    <property type="entry name" value="Nonribosomal peptide synthetase 1"/>
    <property type="match status" value="3"/>
</dbReference>
<name>A0A227PIP1_9FLAO</name>
<dbReference type="Pfam" id="PF00501">
    <property type="entry name" value="AMP-binding"/>
    <property type="match status" value="3"/>
</dbReference>
<dbReference type="Gene3D" id="3.30.300.30">
    <property type="match status" value="3"/>
</dbReference>
<dbReference type="SMART" id="SM00823">
    <property type="entry name" value="PKS_PP"/>
    <property type="match status" value="2"/>
</dbReference>
<dbReference type="NCBIfam" id="TIGR01733">
    <property type="entry name" value="AA-adenyl-dom"/>
    <property type="match status" value="3"/>
</dbReference>
<dbReference type="InterPro" id="IPR010071">
    <property type="entry name" value="AA_adenyl_dom"/>
</dbReference>
<dbReference type="PANTHER" id="PTHR45527:SF14">
    <property type="entry name" value="PLIPASTATIN SYNTHASE SUBUNIT B"/>
    <property type="match status" value="1"/>
</dbReference>
<gene>
    <name evidence="6" type="ORF">B0A64_03850</name>
</gene>
<dbReference type="InterPro" id="IPR020806">
    <property type="entry name" value="PKS_PP-bd"/>
</dbReference>
<dbReference type="Gene3D" id="2.30.38.10">
    <property type="entry name" value="Luciferase, Domain 3"/>
    <property type="match status" value="3"/>
</dbReference>
<dbReference type="InterPro" id="IPR036736">
    <property type="entry name" value="ACP-like_sf"/>
</dbReference>
<evidence type="ECO:0000313" key="6">
    <source>
        <dbReference type="EMBL" id="OXG09138.1"/>
    </source>
</evidence>
<sequence length="2906" mass="328782">MSRSEFRSNNFISKYWKKKTLNKISFNGSDQFQINLEDVFIDATALDYFNKITNKNTVAQYTVISAVYSFLLRRLANDFDGSIASGYDQANPLLLSLSTDLKLSFKEYLQKVKSEILETLENEDYEPTEIQDLSLFSNYGLRFNSGLALSCNGILLDVTINDSGNIHIKASYLEGFVKNNIAQYLVHHFKNFIAHLEDNLNANLSEYQLLSQEEKNQLLVDFNATNIAFPTDKTIVDLFEDQVSKTPQNIAVALDGKEITYLELNKKANQFAKYIAAQHHITKGDIVGVLLSKSEMGIVSLLAILKIGAVYLPIDANYPVERINYLIQDSGLKLLITADTTTLNVNNCDLISIDSIELDDNNWTNIDTAISPKDLAYIIYTSGSTGLPKGVMVEHQSTINMFLDQIRSFEITEKDKIIWFASVSFDASISEILMALISGAALCIPAEDVIKDKELFKVFLKETQATVVTFPPSYLALLSDEDILGLRCIITAGESANPAKAFSVTALGIDYYNAYGPTECTVCVSIYKVTKDDFDKSMISIGKPIANTRVYILDQDLQLLPVGVSGKIYVSGAGLARGYLNKTALTNEKFIANPFIEGALLYDTGDLGRWLANGTIEFLGRKDEQIKLRGFRIELGEIENTILQYSKAIKQVVADIKEHNNEKTLVAYFVGTNLVDKADLRTFLQNRLPDYMVPGFYVPLEKLPLTPNGKIDKKSLPAISGADSIRKIYVAPRNKTEEDLVAIWQQVLDVRKIGITDDFFELGGHSLIVGQVINRINQELGKTVSFKTFFSNATVEKISTHLKDNNYTAIEKGANAGSYPLTASQNRLWILSQLEGGSLAYNMPATVKLTGDLDSKKFEESFALLIERHEILRTCFKTNATGEVQQYVLPAEEVNFKILYEDFTLAENQEDEVQNYLYHRNKVTFDLEKAPLLRASLLKLKNQEQVFFLSLHHIIGDGWSMELLISEVIKTYNALIQGKNIDLPVLKIQYKDYALWLNTAIQQQKQQESEQYWLEQFSGEIPVLNLPSFKTRPLVQTYNGDQKRHEFSETFLEQLKAFSIQQDVTLFMTLMAGINTLLYTYTGQDDIILGTPIAGREHPDLENQLGLYLNTLAIRTKFNENHSFAALLIAQKETLLEAYEHQNYPFDALVGKLNLKRDTSRSALFDVMVVLQSQGQLNNIEKEALSNLAISPYEFKSKTSKLDLSFTFIENEGLSLVIDYNSDTYDSYLIERMFAHFENLITAAVAKPETVLHAIEYLTIAEEYQLLKTFSDTAVNYPTDKTIIDLFEEQVARTPHNIAVVFEDKVLTYSQLNEKANQLGHYIRQNNKVQPDDLIGIKLERSEKMIVSIFAILKSGGAYVPIDPGYPQERIEYIEKDSKSKFVIDEQELELFYKQQDQYSKVNPEKINSPENLAYVIYTSGTTGNPKGTLLEHKNVVRLFFTDKPLFDFDEKDVWTMFHSYAFDFSVWEINGALLFGGKLVVVPKIIAQNTPAFLELLYDQSVTVLNQTPSSFYNLIQYEKTEAKKDYKLRYVIFGGEALNPSLLGDWHKKYPDTKLINMYGITETTVHVTYKEIGSNEIASEQSNIGKPIPTLGCYILDPNKNIVSIGVFGELHITGSGLARGYLNRPDLTSEKFIPSPFVEGELMYKTGDLGRWLPDGDIEYVGRIDHQVKIRGFRIELGEIETAIAQYSDTIEKVVVEAKEVNQEKVLIAYLVATSAIDKAELRYYLQSKLPEYMVPVFYTALEAIPLTSNGKVDRKALPVIKGEDLLQKEYSAPRNATEEKLAAIWKEVLAIDQIGITDNFFELGGHSLLLGQVINRIHKQLGQTISFKTFFISPTIEGLSKQLQENSYSAIERAPESEFYPLTPSQNRLWVLSQLEGGETIYNMPAAVELKGIIDIVKFNQAFIQLIARHEILRTSFRTNEDGEVSQFIVGIDQVKFKITEKDFTAITDKEQHIAAYLEQKNNEIFDLEQAPLIKASVIKLDQNDYLFFLSLHHIIGDGWSVEVLIAEVTRIYNALMQGKEINLPALNIQYKDYAVWLNKDLQQEKHQKSAQYWLQQFAGELPVLDLPSFKKRPLIQTHNGNNITHQFSSDFLEKLKTFSKEQDVTLFMTLMTGINALLHLYTGQSDIIVGTPIAGREHPDLENQIGLYLNTLAIRTLFEENINFADLLKKQKETLVDAFEHQNYPFDELVGKLNLKRDSSRSALFDVLVVLQNQTQLNNPGTKELTNLEVRNYQFSRKSSQFDLSFTFVENTGLDLKVEYNTDIYDAYLIERMFSHFEKLLTVSIAQPEIAVQKTAYLSEDEKQKIRVDFNATKVIYPSDKTIVDLFEEQVTKTPDNKSVLFEETVLNYTDLNKKANRLAHYLRANYSIKPDDLIGIKLDRSESMIVAILGVLKSGAAYIPIDVNYPLERIAYIEKDSNSKVIIDAALFESFIEIQEKYSANNIQKINVPGSLAYVIYTSGTTGNPKGVMVEHTNVINLISHQSFVFGIRDTENILQFSNISFDASVEQIFLALLNGAALSIPNNETLLNGKKLEEFIAIQNITHLHAVPSLLENIEPQKFPFLKRVISGGDVCPVELANSWSTYCDFYNEYGPTETTVTAIELLYHKEEDFSIGRPIANTQVYILNQALQPLAIGATGKIFIAGAGVTRGYLNKPELTAEKFIANPYSKDSLMYDTGDLGRWLPNGTIEFLGRKDQQVKLRGYRIELGEIETVIAQFSGDIKQVVVELKEINSDQFLAAYLVSNVAVDTQQLKHFLLGKLPNYMIPGFYITLDNFPLTPNGKIDRKALPDVSGNDIIKKEYTGPRNETEEKLIEIWQEVLGVETIGVYDNFFELGGHSLKAMKLISLIYKEFEIKVSINDLFQNIVLEDQALLIENIYTAYNTEMNQDENDIDVEIFSI</sequence>
<dbReference type="InterPro" id="IPR020845">
    <property type="entry name" value="AMP-binding_CS"/>
</dbReference>
<dbReference type="CDD" id="cd17643">
    <property type="entry name" value="A_NRPS_Cytc1-like"/>
    <property type="match status" value="1"/>
</dbReference>
<dbReference type="InterPro" id="IPR009081">
    <property type="entry name" value="PP-bd_ACP"/>
</dbReference>
<evidence type="ECO:0000256" key="2">
    <source>
        <dbReference type="ARBA" id="ARBA00006432"/>
    </source>
</evidence>
<feature type="domain" description="Carrier" evidence="5">
    <location>
        <begin position="731"/>
        <end position="806"/>
    </location>
</feature>
<feature type="domain" description="Carrier" evidence="5">
    <location>
        <begin position="1777"/>
        <end position="1852"/>
    </location>
</feature>
<dbReference type="FunFam" id="3.30.559.10:FF:000012">
    <property type="entry name" value="Non-ribosomal peptide synthetase"/>
    <property type="match status" value="1"/>
</dbReference>